<comment type="similarity">
    <text evidence="3 10">Belongs to the aspartate/ornithine carbamoyltransferase superfamily. OTCase family.</text>
</comment>
<proteinExistence type="inferred from homology"/>
<organism evidence="13 14">
    <name type="scientific">Staphylococcus arlettae</name>
    <dbReference type="NCBI Taxonomy" id="29378"/>
    <lineage>
        <taxon>Bacteria</taxon>
        <taxon>Bacillati</taxon>
        <taxon>Bacillota</taxon>
        <taxon>Bacilli</taxon>
        <taxon>Bacillales</taxon>
        <taxon>Staphylococcaceae</taxon>
        <taxon>Staphylococcus</taxon>
    </lineage>
</organism>
<dbReference type="InterPro" id="IPR024904">
    <property type="entry name" value="OTCase_ArgI"/>
</dbReference>
<evidence type="ECO:0000256" key="10">
    <source>
        <dbReference type="HAMAP-Rule" id="MF_01109"/>
    </source>
</evidence>
<dbReference type="Gene3D" id="3.40.50.1370">
    <property type="entry name" value="Aspartate/ornithine carbamoyltransferase"/>
    <property type="match status" value="2"/>
</dbReference>
<feature type="binding site" evidence="10">
    <location>
        <position position="269"/>
    </location>
    <ligand>
        <name>L-ornithine</name>
        <dbReference type="ChEBI" id="CHEBI:46911"/>
    </ligand>
</feature>
<dbReference type="GO" id="GO:0042450">
    <property type="term" value="P:L-arginine biosynthetic process via ornithine"/>
    <property type="evidence" value="ECO:0007669"/>
    <property type="project" value="UniProtKB-UniRule"/>
</dbReference>
<comment type="caution">
    <text evidence="10">Lacks conserved residue(s) required for the propagation of feature annotation.</text>
</comment>
<dbReference type="NCBIfam" id="NF001986">
    <property type="entry name" value="PRK00779.1"/>
    <property type="match status" value="1"/>
</dbReference>
<dbReference type="Proteomes" id="UP000254956">
    <property type="component" value="Unassembled WGS sequence"/>
</dbReference>
<keyword evidence="7 10" id="KW-0808">Transferase</keyword>
<dbReference type="PROSITE" id="PS00097">
    <property type="entry name" value="CARBAMOYLTRANSFERASE"/>
    <property type="match status" value="1"/>
</dbReference>
<dbReference type="PRINTS" id="PR00102">
    <property type="entry name" value="OTCASE"/>
</dbReference>
<dbReference type="SUPFAM" id="SSF53671">
    <property type="entry name" value="Aspartate/ornithine carbamoyltransferase"/>
    <property type="match status" value="1"/>
</dbReference>
<dbReference type="PANTHER" id="PTHR45753">
    <property type="entry name" value="ORNITHINE CARBAMOYLTRANSFERASE, MITOCHONDRIAL"/>
    <property type="match status" value="1"/>
</dbReference>
<dbReference type="AlphaFoldDB" id="A0A380BY33"/>
<dbReference type="EC" id="2.1.3.3" evidence="4 10"/>
<dbReference type="GO" id="GO:0004585">
    <property type="term" value="F:ornithine carbamoyltransferase activity"/>
    <property type="evidence" value="ECO:0007669"/>
    <property type="project" value="UniProtKB-UniRule"/>
</dbReference>
<evidence type="ECO:0000259" key="12">
    <source>
        <dbReference type="Pfam" id="PF02729"/>
    </source>
</evidence>
<evidence type="ECO:0000256" key="7">
    <source>
        <dbReference type="ARBA" id="ARBA00022679"/>
    </source>
</evidence>
<feature type="domain" description="Aspartate/ornithine carbamoyltransferase carbamoyl-P binding" evidence="12">
    <location>
        <begin position="47"/>
        <end position="186"/>
    </location>
</feature>
<feature type="binding site" evidence="10">
    <location>
        <begin position="311"/>
        <end position="312"/>
    </location>
    <ligand>
        <name>carbamoyl phosphate</name>
        <dbReference type="ChEBI" id="CHEBI:58228"/>
    </ligand>
</feature>
<dbReference type="InterPro" id="IPR006132">
    <property type="entry name" value="Asp/Orn_carbamoyltranf_P-bd"/>
</dbReference>
<feature type="binding site" evidence="10">
    <location>
        <begin position="173"/>
        <end position="176"/>
    </location>
    <ligand>
        <name>carbamoyl phosphate</name>
        <dbReference type="ChEBI" id="CHEBI:58228"/>
    </ligand>
</feature>
<evidence type="ECO:0000256" key="3">
    <source>
        <dbReference type="ARBA" id="ARBA00007805"/>
    </source>
</evidence>
<feature type="binding site" evidence="10">
    <location>
        <position position="146"/>
    </location>
    <ligand>
        <name>carbamoyl phosphate</name>
        <dbReference type="ChEBI" id="CHEBI:58228"/>
    </ligand>
</feature>
<dbReference type="Pfam" id="PF02729">
    <property type="entry name" value="OTCace_N"/>
    <property type="match status" value="1"/>
</dbReference>
<feature type="binding site" evidence="10">
    <location>
        <begin position="95"/>
        <end position="98"/>
    </location>
    <ligand>
        <name>carbamoyl phosphate</name>
        <dbReference type="ChEBI" id="CHEBI:58228"/>
    </ligand>
</feature>
<dbReference type="STRING" id="1212545.SARL_00340"/>
<comment type="catalytic activity">
    <reaction evidence="9 10">
        <text>carbamoyl phosphate + L-ornithine = L-citrulline + phosphate + H(+)</text>
        <dbReference type="Rhea" id="RHEA:19513"/>
        <dbReference type="ChEBI" id="CHEBI:15378"/>
        <dbReference type="ChEBI" id="CHEBI:43474"/>
        <dbReference type="ChEBI" id="CHEBI:46911"/>
        <dbReference type="ChEBI" id="CHEBI:57743"/>
        <dbReference type="ChEBI" id="CHEBI:58228"/>
        <dbReference type="EC" id="2.1.3.3"/>
    </reaction>
</comment>
<evidence type="ECO:0000256" key="6">
    <source>
        <dbReference type="ARBA" id="ARBA00022503"/>
    </source>
</evidence>
<dbReference type="EMBL" id="UGZE01000001">
    <property type="protein sequence ID" value="SUJ09269.1"/>
    <property type="molecule type" value="Genomic_DNA"/>
</dbReference>
<keyword evidence="6" id="KW-0056">Arginine metabolism</keyword>
<dbReference type="HAMAP" id="MF_01109">
    <property type="entry name" value="OTCase"/>
    <property type="match status" value="1"/>
</dbReference>
<evidence type="ECO:0000256" key="2">
    <source>
        <dbReference type="ARBA" id="ARBA00004496"/>
    </source>
</evidence>
<dbReference type="NCBIfam" id="TIGR00658">
    <property type="entry name" value="orni_carb_tr"/>
    <property type="match status" value="1"/>
</dbReference>
<dbReference type="InterPro" id="IPR006130">
    <property type="entry name" value="Asp/Orn_carbamoylTrfase"/>
</dbReference>
<dbReference type="PRINTS" id="PR00100">
    <property type="entry name" value="AOTCASE"/>
</dbReference>
<dbReference type="InterPro" id="IPR006131">
    <property type="entry name" value="Asp_carbamoyltransf_Asp/Orn-bd"/>
</dbReference>
<dbReference type="GO" id="GO:0016597">
    <property type="term" value="F:amino acid binding"/>
    <property type="evidence" value="ECO:0007669"/>
    <property type="project" value="InterPro"/>
</dbReference>
<feature type="domain" description="Aspartate/ornithine carbamoyltransferase Asp/Orn-binding" evidence="11">
    <location>
        <begin position="193"/>
        <end position="366"/>
    </location>
</feature>
<feature type="binding site" evidence="10">
    <location>
        <begin position="273"/>
        <end position="274"/>
    </location>
    <ligand>
        <name>L-ornithine</name>
        <dbReference type="ChEBI" id="CHEBI:46911"/>
    </ligand>
</feature>
<name>A0A380BY33_9STAP</name>
<comment type="function">
    <text evidence="1">Reversibly catalyzes the transfer of the carbamoyl group from carbamoyl phosphate (CP) to the N(epsilon) atom of ornithine (ORN) to produce L-citrulline.</text>
</comment>
<feature type="binding site" evidence="10">
    <location>
        <position position="356"/>
    </location>
    <ligand>
        <name>carbamoyl phosphate</name>
        <dbReference type="ChEBI" id="CHEBI:58228"/>
    </ligand>
</feature>
<dbReference type="InterPro" id="IPR036901">
    <property type="entry name" value="Asp/Orn_carbamoylTrfase_sf"/>
</dbReference>
<protein>
    <recommendedName>
        <fullName evidence="4 10">Ornithine carbamoyltransferase</fullName>
        <shortName evidence="10">OTCase</shortName>
        <ecNumber evidence="4 10">2.1.3.3</ecNumber>
    </recommendedName>
</protein>
<dbReference type="GO" id="GO:0005737">
    <property type="term" value="C:cytoplasm"/>
    <property type="evidence" value="ECO:0007669"/>
    <property type="project" value="UniProtKB-SubCell"/>
</dbReference>
<evidence type="ECO:0000313" key="14">
    <source>
        <dbReference type="Proteomes" id="UP000254956"/>
    </source>
</evidence>
<keyword evidence="5 10" id="KW-0963">Cytoplasm</keyword>
<dbReference type="PANTHER" id="PTHR45753:SF1">
    <property type="entry name" value="ORNITHINE CARBAMOYLTRANSFERASE, CATABOLIC"/>
    <property type="match status" value="1"/>
</dbReference>
<comment type="subcellular location">
    <subcellularLocation>
        <location evidence="2 10">Cytoplasm</location>
    </subcellularLocation>
</comment>
<dbReference type="GO" id="GO:0019240">
    <property type="term" value="P:citrulline biosynthetic process"/>
    <property type="evidence" value="ECO:0007669"/>
    <property type="project" value="TreeGrafter"/>
</dbReference>
<gene>
    <name evidence="13" type="primary">arcB</name>
    <name evidence="13" type="ORF">NCTC12413_00346</name>
</gene>
<feature type="binding site" evidence="10">
    <location>
        <position position="205"/>
    </location>
    <ligand>
        <name>L-ornithine</name>
        <dbReference type="ChEBI" id="CHEBI:46911"/>
    </ligand>
</feature>
<dbReference type="InterPro" id="IPR002292">
    <property type="entry name" value="Orn/put_carbamltrans"/>
</dbReference>
<evidence type="ECO:0000256" key="4">
    <source>
        <dbReference type="ARBA" id="ARBA00013007"/>
    </source>
</evidence>
<evidence type="ECO:0000256" key="5">
    <source>
        <dbReference type="ARBA" id="ARBA00022490"/>
    </source>
</evidence>
<evidence type="ECO:0000313" key="13">
    <source>
        <dbReference type="EMBL" id="SUJ09269.1"/>
    </source>
</evidence>
<evidence type="ECO:0000256" key="1">
    <source>
        <dbReference type="ARBA" id="ARBA00003822"/>
    </source>
</evidence>
<evidence type="ECO:0000256" key="8">
    <source>
        <dbReference type="ARBA" id="ARBA00037919"/>
    </source>
</evidence>
<evidence type="ECO:0000259" key="11">
    <source>
        <dbReference type="Pfam" id="PF00185"/>
    </source>
</evidence>
<dbReference type="Pfam" id="PF00185">
    <property type="entry name" value="OTCace"/>
    <property type="match status" value="1"/>
</dbReference>
<evidence type="ECO:0000256" key="9">
    <source>
        <dbReference type="ARBA" id="ARBA00048772"/>
    </source>
</evidence>
<sequence length="372" mass="41982">MQILVYLYLIFHAIPFSIKYNLRILESDLVGAYTTELNKLQSFKGQSFLKTSDFTADELLTLIDFTGELKEKKNRGIPHPYLKGKNLALLFEKPSTRTRAAFSVAACDLGATAEYFGQGDIHLGVKESTEDTAKILGRMYDGIEFRGYYQQDVETLANHAGVPVWNGLTNEWHPTQMIADFFTLKETWGTFEDKTLTYIGDAQNNVAQDLLVTGAILGINVHIAAPKTLQPDIKIQELAQYHANKSGSKILITEDVQQAVFQTDAIYTDVWFSMGDDQSVYQSRIEQLLPYQVNEKMLTTTMNPDVIVLHCLPAFHDLNTEVGQKIYEQFGITEMEITDQVFRGDHSVVFDQAENRLHSIKSILSVTLGDIF</sequence>
<accession>A0A380BY33</accession>
<reference evidence="13 14" key="1">
    <citation type="submission" date="2018-06" db="EMBL/GenBank/DDBJ databases">
        <authorList>
            <consortium name="Pathogen Informatics"/>
            <person name="Doyle S."/>
        </authorList>
    </citation>
    <scope>NUCLEOTIDE SEQUENCE [LARGE SCALE GENOMIC DNA]</scope>
    <source>
        <strain evidence="13 14">NCTC12413</strain>
    </source>
</reference>
<comment type="pathway">
    <text evidence="8">Amino-acid degradation; L-arginine degradation via ADI pathway; carbamoyl phosphate from L-arginine: step 2/2.</text>
</comment>